<keyword evidence="5 6" id="KW-0472">Membrane</keyword>
<feature type="transmembrane region" description="Helical" evidence="6">
    <location>
        <begin position="200"/>
        <end position="224"/>
    </location>
</feature>
<evidence type="ECO:0008006" key="9">
    <source>
        <dbReference type="Google" id="ProtNLM"/>
    </source>
</evidence>
<dbReference type="PANTHER" id="PTHR31123:SF4">
    <property type="entry name" value="PROTEIN ALCS"/>
    <property type="match status" value="1"/>
</dbReference>
<evidence type="ECO:0000256" key="6">
    <source>
        <dbReference type="SAM" id="Phobius"/>
    </source>
</evidence>
<evidence type="ECO:0000256" key="2">
    <source>
        <dbReference type="ARBA" id="ARBA00005587"/>
    </source>
</evidence>
<keyword evidence="8" id="KW-1185">Reference proteome</keyword>
<gene>
    <name evidence="7" type="ORF">PV08_06566</name>
</gene>
<evidence type="ECO:0000256" key="5">
    <source>
        <dbReference type="ARBA" id="ARBA00023136"/>
    </source>
</evidence>
<dbReference type="PANTHER" id="PTHR31123">
    <property type="entry name" value="ACCUMULATION OF DYADS PROTEIN 2-RELATED"/>
    <property type="match status" value="1"/>
</dbReference>
<dbReference type="GO" id="GO:0015123">
    <property type="term" value="F:acetate transmembrane transporter activity"/>
    <property type="evidence" value="ECO:0007669"/>
    <property type="project" value="TreeGrafter"/>
</dbReference>
<name>A0A0D1YN95_9EURO</name>
<evidence type="ECO:0000256" key="4">
    <source>
        <dbReference type="ARBA" id="ARBA00022989"/>
    </source>
</evidence>
<dbReference type="GeneID" id="27333649"/>
<comment type="similarity">
    <text evidence="2">Belongs to the acetate uptake transporter (AceTr) (TC 2.A.96) family.</text>
</comment>
<dbReference type="VEuPathDB" id="FungiDB:PV08_06566"/>
<keyword evidence="3 6" id="KW-0812">Transmembrane</keyword>
<sequence>MDNGLDYDVDHVEKGHSQQKLNHENGRPQGFPDLKQVQTTITLSPEQFERLYLAPIGRHQPALAKKFGNPTPLAIASFVPTTTPVSCALMGWRGAGNNGVAVDGAMVFLGGTMLVVSGLLEFVLGNTFPFVVFCSFGGFWLTFGCTLQASFGAASPYSTTGTNTAEGLASAGFMSTFGFLLLAMDLLVVVYAICATRTNAVFFTVFLSLIVVFSLLTASFWMLALGDTVVGVRLYKVSNAKFYYNLCYLNVLANPQGGGGALFGTSLLGWYLLTGQLFEAVGMPFTLPVGDMSRVWNLGKDRD</sequence>
<dbReference type="InterPro" id="IPR051633">
    <property type="entry name" value="AceTr"/>
</dbReference>
<dbReference type="STRING" id="91928.A0A0D1YN95"/>
<feature type="transmembrane region" description="Helical" evidence="6">
    <location>
        <begin position="130"/>
        <end position="151"/>
    </location>
</feature>
<proteinExistence type="inferred from homology"/>
<dbReference type="RefSeq" id="XP_016236727.1">
    <property type="nucleotide sequence ID" value="XM_016380900.1"/>
</dbReference>
<organism evidence="7 8">
    <name type="scientific">Exophiala spinifera</name>
    <dbReference type="NCBI Taxonomy" id="91928"/>
    <lineage>
        <taxon>Eukaryota</taxon>
        <taxon>Fungi</taxon>
        <taxon>Dikarya</taxon>
        <taxon>Ascomycota</taxon>
        <taxon>Pezizomycotina</taxon>
        <taxon>Eurotiomycetes</taxon>
        <taxon>Chaetothyriomycetidae</taxon>
        <taxon>Chaetothyriales</taxon>
        <taxon>Herpotrichiellaceae</taxon>
        <taxon>Exophiala</taxon>
    </lineage>
</organism>
<accession>A0A0D1YN95</accession>
<reference evidence="7 8" key="1">
    <citation type="submission" date="2015-01" db="EMBL/GenBank/DDBJ databases">
        <title>The Genome Sequence of Exophiala spinifera CBS89968.</title>
        <authorList>
            <consortium name="The Broad Institute Genomics Platform"/>
            <person name="Cuomo C."/>
            <person name="de Hoog S."/>
            <person name="Gorbushina A."/>
            <person name="Stielow B."/>
            <person name="Teixiera M."/>
            <person name="Abouelleil A."/>
            <person name="Chapman S.B."/>
            <person name="Priest M."/>
            <person name="Young S.K."/>
            <person name="Wortman J."/>
            <person name="Nusbaum C."/>
            <person name="Birren B."/>
        </authorList>
    </citation>
    <scope>NUCLEOTIDE SEQUENCE [LARGE SCALE GENOMIC DNA]</scope>
    <source>
        <strain evidence="7 8">CBS 89968</strain>
    </source>
</reference>
<dbReference type="GO" id="GO:0005886">
    <property type="term" value="C:plasma membrane"/>
    <property type="evidence" value="ECO:0007669"/>
    <property type="project" value="TreeGrafter"/>
</dbReference>
<dbReference type="HOGENOM" id="CLU_051062_4_0_1"/>
<dbReference type="AlphaFoldDB" id="A0A0D1YN95"/>
<protein>
    <recommendedName>
        <fullName evidence="9">GPR1/FUN34/YaaH-class plasma membrane protein</fullName>
    </recommendedName>
</protein>
<dbReference type="OrthoDB" id="3648309at2759"/>
<dbReference type="InterPro" id="IPR000791">
    <property type="entry name" value="Gpr1/Fun34/SatP-like"/>
</dbReference>
<dbReference type="Pfam" id="PF01184">
    <property type="entry name" value="Gpr1_Fun34_YaaH"/>
    <property type="match status" value="1"/>
</dbReference>
<evidence type="ECO:0000256" key="1">
    <source>
        <dbReference type="ARBA" id="ARBA00004141"/>
    </source>
</evidence>
<feature type="transmembrane region" description="Helical" evidence="6">
    <location>
        <begin position="171"/>
        <end position="193"/>
    </location>
</feature>
<evidence type="ECO:0000256" key="3">
    <source>
        <dbReference type="ARBA" id="ARBA00022692"/>
    </source>
</evidence>
<feature type="transmembrane region" description="Helical" evidence="6">
    <location>
        <begin position="104"/>
        <end position="123"/>
    </location>
</feature>
<evidence type="ECO:0000313" key="8">
    <source>
        <dbReference type="Proteomes" id="UP000053328"/>
    </source>
</evidence>
<comment type="subcellular location">
    <subcellularLocation>
        <location evidence="1">Membrane</location>
        <topology evidence="1">Multi-pass membrane protein</topology>
    </subcellularLocation>
</comment>
<dbReference type="EMBL" id="KN847495">
    <property type="protein sequence ID" value="KIW16511.1"/>
    <property type="molecule type" value="Genomic_DNA"/>
</dbReference>
<dbReference type="Proteomes" id="UP000053328">
    <property type="component" value="Unassembled WGS sequence"/>
</dbReference>
<keyword evidence="4 6" id="KW-1133">Transmembrane helix</keyword>
<evidence type="ECO:0000313" key="7">
    <source>
        <dbReference type="EMBL" id="KIW16511.1"/>
    </source>
</evidence>